<proteinExistence type="predicted"/>
<organism evidence="2 3">
    <name type="scientific">Batillaria attramentaria</name>
    <dbReference type="NCBI Taxonomy" id="370345"/>
    <lineage>
        <taxon>Eukaryota</taxon>
        <taxon>Metazoa</taxon>
        <taxon>Spiralia</taxon>
        <taxon>Lophotrochozoa</taxon>
        <taxon>Mollusca</taxon>
        <taxon>Gastropoda</taxon>
        <taxon>Caenogastropoda</taxon>
        <taxon>Sorbeoconcha</taxon>
        <taxon>Cerithioidea</taxon>
        <taxon>Batillariidae</taxon>
        <taxon>Batillaria</taxon>
    </lineage>
</organism>
<dbReference type="Proteomes" id="UP001519460">
    <property type="component" value="Unassembled WGS sequence"/>
</dbReference>
<evidence type="ECO:0000313" key="2">
    <source>
        <dbReference type="EMBL" id="KAK7497920.1"/>
    </source>
</evidence>
<comment type="caution">
    <text evidence="2">The sequence shown here is derived from an EMBL/GenBank/DDBJ whole genome shotgun (WGS) entry which is preliminary data.</text>
</comment>
<sequence>MDQKLQLFVACCLVSVTWVAARRNPIFQFHQDKGKFHLQDHFKPEHLDTRGYVKNCGPGGGYFNVSWAPKQIDPTRQIYLYGDIVSPIDFDVGKANVSMWYMGQPMVTIAQQVKCQDALKLLPFHALEISCPIKKGQRLSGFYVFPNTERLIGYD</sequence>
<gene>
    <name evidence="2" type="ORF">BaRGS_00010791</name>
</gene>
<protein>
    <submittedName>
        <fullName evidence="2">Uncharacterized protein</fullName>
    </submittedName>
</protein>
<reference evidence="2 3" key="1">
    <citation type="journal article" date="2023" name="Sci. Data">
        <title>Genome assembly of the Korean intertidal mud-creeper Batillaria attramentaria.</title>
        <authorList>
            <person name="Patra A.K."/>
            <person name="Ho P.T."/>
            <person name="Jun S."/>
            <person name="Lee S.J."/>
            <person name="Kim Y."/>
            <person name="Won Y.J."/>
        </authorList>
    </citation>
    <scope>NUCLEOTIDE SEQUENCE [LARGE SCALE GENOMIC DNA]</scope>
    <source>
        <strain evidence="2">Wonlab-2016</strain>
    </source>
</reference>
<keyword evidence="1" id="KW-0732">Signal</keyword>
<dbReference type="EMBL" id="JACVVK020000054">
    <property type="protein sequence ID" value="KAK7497920.1"/>
    <property type="molecule type" value="Genomic_DNA"/>
</dbReference>
<name>A0ABD0LEY7_9CAEN</name>
<evidence type="ECO:0000313" key="3">
    <source>
        <dbReference type="Proteomes" id="UP001519460"/>
    </source>
</evidence>
<evidence type="ECO:0000256" key="1">
    <source>
        <dbReference type="SAM" id="SignalP"/>
    </source>
</evidence>
<feature type="signal peptide" evidence="1">
    <location>
        <begin position="1"/>
        <end position="21"/>
    </location>
</feature>
<dbReference type="AlphaFoldDB" id="A0ABD0LEY7"/>
<accession>A0ABD0LEY7</accession>
<feature type="chain" id="PRO_5044747084" evidence="1">
    <location>
        <begin position="22"/>
        <end position="155"/>
    </location>
</feature>
<keyword evidence="3" id="KW-1185">Reference proteome</keyword>
<feature type="non-terminal residue" evidence="2">
    <location>
        <position position="155"/>
    </location>
</feature>